<dbReference type="Proteomes" id="UP001417504">
    <property type="component" value="Unassembled WGS sequence"/>
</dbReference>
<feature type="compositionally biased region" description="Low complexity" evidence="6">
    <location>
        <begin position="314"/>
        <end position="342"/>
    </location>
</feature>
<feature type="compositionally biased region" description="Low complexity" evidence="6">
    <location>
        <begin position="144"/>
        <end position="163"/>
    </location>
</feature>
<evidence type="ECO:0000313" key="9">
    <source>
        <dbReference type="Proteomes" id="UP001417504"/>
    </source>
</evidence>
<keyword evidence="9" id="KW-1185">Reference proteome</keyword>
<evidence type="ECO:0000256" key="2">
    <source>
        <dbReference type="ARBA" id="ARBA00023015"/>
    </source>
</evidence>
<feature type="region of interest" description="Disordered" evidence="6">
    <location>
        <begin position="1"/>
        <end position="38"/>
    </location>
</feature>
<organism evidence="8 9">
    <name type="scientific">Stephania japonica</name>
    <dbReference type="NCBI Taxonomy" id="461633"/>
    <lineage>
        <taxon>Eukaryota</taxon>
        <taxon>Viridiplantae</taxon>
        <taxon>Streptophyta</taxon>
        <taxon>Embryophyta</taxon>
        <taxon>Tracheophyta</taxon>
        <taxon>Spermatophyta</taxon>
        <taxon>Magnoliopsida</taxon>
        <taxon>Ranunculales</taxon>
        <taxon>Menispermaceae</taxon>
        <taxon>Menispermoideae</taxon>
        <taxon>Cissampelideae</taxon>
        <taxon>Stephania</taxon>
    </lineage>
</organism>
<evidence type="ECO:0000256" key="6">
    <source>
        <dbReference type="SAM" id="MobiDB-lite"/>
    </source>
</evidence>
<accession>A0AAP0KJ06</accession>
<keyword evidence="2" id="KW-0805">Transcription regulation</keyword>
<evidence type="ECO:0000256" key="5">
    <source>
        <dbReference type="ARBA" id="ARBA00023242"/>
    </source>
</evidence>
<dbReference type="GO" id="GO:0043565">
    <property type="term" value="F:sequence-specific DNA binding"/>
    <property type="evidence" value="ECO:0007669"/>
    <property type="project" value="TreeGrafter"/>
</dbReference>
<dbReference type="GO" id="GO:0005634">
    <property type="term" value="C:nucleus"/>
    <property type="evidence" value="ECO:0007669"/>
    <property type="project" value="UniProtKB-SubCell"/>
</dbReference>
<proteinExistence type="predicted"/>
<keyword evidence="4" id="KW-0804">Transcription</keyword>
<dbReference type="AlphaFoldDB" id="A0AAP0KJ06"/>
<comment type="subcellular location">
    <subcellularLocation>
        <location evidence="1">Nucleus</location>
    </subcellularLocation>
</comment>
<evidence type="ECO:0000259" key="7">
    <source>
        <dbReference type="PROSITE" id="PS51369"/>
    </source>
</evidence>
<dbReference type="PANTHER" id="PTHR31072:SF273">
    <property type="entry name" value="TRANSCRIPTION FACTOR TCP4"/>
    <property type="match status" value="1"/>
</dbReference>
<dbReference type="InterPro" id="IPR005333">
    <property type="entry name" value="Transcription_factor_TCP"/>
</dbReference>
<feature type="compositionally biased region" description="Basic and acidic residues" evidence="6">
    <location>
        <begin position="1"/>
        <end position="34"/>
    </location>
</feature>
<evidence type="ECO:0000313" key="8">
    <source>
        <dbReference type="EMBL" id="KAK9152960.1"/>
    </source>
</evidence>
<dbReference type="EMBL" id="JBBNAE010000001">
    <property type="protein sequence ID" value="KAK9152960.1"/>
    <property type="molecule type" value="Genomic_DNA"/>
</dbReference>
<dbReference type="PROSITE" id="PS51369">
    <property type="entry name" value="TCP"/>
    <property type="match status" value="1"/>
</dbReference>
<sequence>MDQIGIRRSELKVVDTPESPSDRGTKRGAGDREGSLCPPCHGDDVLSGLRTGLRGHLVVCESRERGVTREASLSPKWDSCKTSKKLSYNAKEAAAAKARAVRGAEIVQGLSLDPQRNPHHHHPHLHSHLPLHQSTLEEEEEEQQQQQEQEQEQQQQQQQQQQQGFHGLFHPNLHPNQTPVQQQQQVLYEGGGGARSLIELAQPPKKRSSVWGENGEAAEFENGVVEGRHGWREIVEVQGGHIVRSTGRKDRHSKVCTAKGPRDRRVRLSAHTAIQFYDVQDRLGYDRPSKAVDWLIKKAKPAIDELAELPPWRPTATTITPTSTVNVEQPQGEENSNSNQQEEQQEQHEQQDQQDQQDQQQIVDIGSSIAKRPIGDVSGFQFSNPNSSSTSSIFLPPQLDSHAIADTIKSFFPTAAQVSATSSSSMPFQTYPSDLLSRSNSHSQDLRLSLHSFHHHHHHPILLHHHQQQQSASSPAQHALFPSTSNAVPLAFDAGSAAWSEQQQEMGRFQRMVAWNVSAADTGNAAAAGGDYVFNSLPQPQAPQPQSPLQLLHGQGPVFSQRGPLQSSNSPQIRAWIDQSYATAEQHHISALHQSSSVSGIGGFASGAGGFPGFRIPARIQGEEEHDANKPPSSASRRH</sequence>
<feature type="compositionally biased region" description="Low complexity" evidence="6">
    <location>
        <begin position="383"/>
        <end position="392"/>
    </location>
</feature>
<comment type="caution">
    <text evidence="8">The sequence shown here is derived from an EMBL/GenBank/DDBJ whole genome shotgun (WGS) entry which is preliminary data.</text>
</comment>
<protein>
    <recommendedName>
        <fullName evidence="7">TCP domain-containing protein</fullName>
    </recommendedName>
</protein>
<feature type="region of interest" description="Disordered" evidence="6">
    <location>
        <begin position="615"/>
        <end position="639"/>
    </location>
</feature>
<reference evidence="8 9" key="1">
    <citation type="submission" date="2024-01" db="EMBL/GenBank/DDBJ databases">
        <title>Genome assemblies of Stephania.</title>
        <authorList>
            <person name="Yang L."/>
        </authorList>
    </citation>
    <scope>NUCLEOTIDE SEQUENCE [LARGE SCALE GENOMIC DNA]</scope>
    <source>
        <strain evidence="8">QJT</strain>
        <tissue evidence="8">Leaf</tissue>
    </source>
</reference>
<dbReference type="InterPro" id="IPR017887">
    <property type="entry name" value="TF_TCP_subgr"/>
</dbReference>
<feature type="region of interest" description="Disordered" evidence="6">
    <location>
        <begin position="374"/>
        <end position="393"/>
    </location>
</feature>
<dbReference type="GO" id="GO:0003700">
    <property type="term" value="F:DNA-binding transcription factor activity"/>
    <property type="evidence" value="ECO:0007669"/>
    <property type="project" value="InterPro"/>
</dbReference>
<keyword evidence="3" id="KW-0238">DNA-binding</keyword>
<feature type="domain" description="TCP" evidence="7">
    <location>
        <begin position="248"/>
        <end position="306"/>
    </location>
</feature>
<evidence type="ECO:0000256" key="4">
    <source>
        <dbReference type="ARBA" id="ARBA00023163"/>
    </source>
</evidence>
<feature type="region of interest" description="Disordered" evidence="6">
    <location>
        <begin position="135"/>
        <end position="184"/>
    </location>
</feature>
<keyword evidence="5" id="KW-0539">Nucleus</keyword>
<dbReference type="PANTHER" id="PTHR31072">
    <property type="entry name" value="TRANSCRIPTION FACTOR TCP4-RELATED"/>
    <property type="match status" value="1"/>
</dbReference>
<name>A0AAP0KJ06_9MAGN</name>
<dbReference type="Pfam" id="PF03634">
    <property type="entry name" value="TCP"/>
    <property type="match status" value="1"/>
</dbReference>
<evidence type="ECO:0000256" key="3">
    <source>
        <dbReference type="ARBA" id="ARBA00023125"/>
    </source>
</evidence>
<gene>
    <name evidence="8" type="ORF">Sjap_000440</name>
</gene>
<evidence type="ECO:0000256" key="1">
    <source>
        <dbReference type="ARBA" id="ARBA00004123"/>
    </source>
</evidence>
<feature type="region of interest" description="Disordered" evidence="6">
    <location>
        <begin position="308"/>
        <end position="360"/>
    </location>
</feature>